<comment type="caution">
    <text evidence="1">The sequence shown here is derived from an EMBL/GenBank/DDBJ whole genome shotgun (WGS) entry which is preliminary data.</text>
</comment>
<protein>
    <submittedName>
        <fullName evidence="1">Uncharacterized protein</fullName>
    </submittedName>
</protein>
<dbReference type="Proteomes" id="UP000028582">
    <property type="component" value="Unassembled WGS sequence"/>
</dbReference>
<sequence length="54" mass="6089">MPEGYGWCMAYALQNSKFSEEGNSEGKTLLMTHFVDGPSFYGEYRGMEGVVEQE</sequence>
<proteinExistence type="predicted"/>
<dbReference type="AlphaFoldDB" id="A0A081A8R8"/>
<dbReference type="EMBL" id="ANJA01001692">
    <property type="protein sequence ID" value="ETO75279.1"/>
    <property type="molecule type" value="Genomic_DNA"/>
</dbReference>
<gene>
    <name evidence="1" type="ORF">F444_09100</name>
</gene>
<evidence type="ECO:0000313" key="2">
    <source>
        <dbReference type="Proteomes" id="UP000028582"/>
    </source>
</evidence>
<reference evidence="1 2" key="1">
    <citation type="submission" date="2013-11" db="EMBL/GenBank/DDBJ databases">
        <title>The Genome Sequence of Phytophthora parasitica P1976.</title>
        <authorList>
            <consortium name="The Broad Institute Genomics Platform"/>
            <person name="Russ C."/>
            <person name="Tyler B."/>
            <person name="Panabieres F."/>
            <person name="Shan W."/>
            <person name="Tripathy S."/>
            <person name="Grunwald N."/>
            <person name="Machado M."/>
            <person name="Johnson C.S."/>
            <person name="Walker B."/>
            <person name="Young S."/>
            <person name="Zeng Q."/>
            <person name="Gargeya S."/>
            <person name="Fitzgerald M."/>
            <person name="Haas B."/>
            <person name="Abouelleil A."/>
            <person name="Allen A.W."/>
            <person name="Alvarado L."/>
            <person name="Arachchi H.M."/>
            <person name="Berlin A.M."/>
            <person name="Chapman S.B."/>
            <person name="Gainer-Dewar J."/>
            <person name="Goldberg J."/>
            <person name="Griggs A."/>
            <person name="Gujja S."/>
            <person name="Hansen M."/>
            <person name="Howarth C."/>
            <person name="Imamovic A."/>
            <person name="Ireland A."/>
            <person name="Larimer J."/>
            <person name="McCowan C."/>
            <person name="Murphy C."/>
            <person name="Pearson M."/>
            <person name="Poon T.W."/>
            <person name="Priest M."/>
            <person name="Roberts A."/>
            <person name="Saif S."/>
            <person name="Shea T."/>
            <person name="Sisk P."/>
            <person name="Sykes S."/>
            <person name="Wortman J."/>
            <person name="Nusbaum C."/>
            <person name="Birren B."/>
        </authorList>
    </citation>
    <scope>NUCLEOTIDE SEQUENCE [LARGE SCALE GENOMIC DNA]</scope>
    <source>
        <strain evidence="1 2">P1976</strain>
    </source>
</reference>
<accession>A0A081A8R8</accession>
<organism evidence="1 2">
    <name type="scientific">Phytophthora nicotianae P1976</name>
    <dbReference type="NCBI Taxonomy" id="1317066"/>
    <lineage>
        <taxon>Eukaryota</taxon>
        <taxon>Sar</taxon>
        <taxon>Stramenopiles</taxon>
        <taxon>Oomycota</taxon>
        <taxon>Peronosporomycetes</taxon>
        <taxon>Peronosporales</taxon>
        <taxon>Peronosporaceae</taxon>
        <taxon>Phytophthora</taxon>
    </lineage>
</organism>
<name>A0A081A8R8_PHYNI</name>
<evidence type="ECO:0000313" key="1">
    <source>
        <dbReference type="EMBL" id="ETO75279.1"/>
    </source>
</evidence>